<name>A0ABN1LLG9_9CLOT</name>
<reference evidence="1 2" key="1">
    <citation type="journal article" date="2019" name="Int. J. Syst. Evol. Microbiol.">
        <title>The Global Catalogue of Microorganisms (GCM) 10K type strain sequencing project: providing services to taxonomists for standard genome sequencing and annotation.</title>
        <authorList>
            <consortium name="The Broad Institute Genomics Platform"/>
            <consortium name="The Broad Institute Genome Sequencing Center for Infectious Disease"/>
            <person name="Wu L."/>
            <person name="Ma J."/>
        </authorList>
    </citation>
    <scope>NUCLEOTIDE SEQUENCE [LARGE SCALE GENOMIC DNA]</scope>
    <source>
        <strain evidence="1 2">JCM 6485</strain>
    </source>
</reference>
<evidence type="ECO:0000313" key="2">
    <source>
        <dbReference type="Proteomes" id="UP001501764"/>
    </source>
</evidence>
<evidence type="ECO:0000313" key="1">
    <source>
        <dbReference type="EMBL" id="GAA0857584.1"/>
    </source>
</evidence>
<accession>A0ABN1LLG9</accession>
<comment type="caution">
    <text evidence="1">The sequence shown here is derived from an EMBL/GenBank/DDBJ whole genome shotgun (WGS) entry which is preliminary data.</text>
</comment>
<dbReference type="Proteomes" id="UP001501764">
    <property type="component" value="Unassembled WGS sequence"/>
</dbReference>
<dbReference type="EMBL" id="BAAACO010000001">
    <property type="protein sequence ID" value="GAA0857584.1"/>
    <property type="molecule type" value="Genomic_DNA"/>
</dbReference>
<gene>
    <name evidence="1" type="ORF">GCM10008916_11830</name>
</gene>
<protein>
    <submittedName>
        <fullName evidence="1">Uncharacterized protein</fullName>
    </submittedName>
</protein>
<keyword evidence="2" id="KW-1185">Reference proteome</keyword>
<proteinExistence type="predicted"/>
<organism evidence="1 2">
    <name type="scientific">Clostridium nitritogenes</name>
    <dbReference type="NCBI Taxonomy" id="83340"/>
    <lineage>
        <taxon>Bacteria</taxon>
        <taxon>Bacillati</taxon>
        <taxon>Bacillota</taxon>
        <taxon>Clostridia</taxon>
        <taxon>Eubacteriales</taxon>
        <taxon>Clostridiaceae</taxon>
        <taxon>Clostridium</taxon>
    </lineage>
</organism>
<dbReference type="RefSeq" id="WP_346025913.1">
    <property type="nucleotide sequence ID" value="NZ_BAAACO010000001.1"/>
</dbReference>
<sequence length="53" mass="6076">MVYSNEEDELIELFKDICIEFNLSLIRTKEIGHSNSSKGILIGSYVNLNKPME</sequence>